<sequence length="162" mass="17536">MGHTSRAIYRQSRVRTQEPASVPWHAADAEDLVVVDSTWGELQPLHCAPNVVTVGELELIEAVNNGAVLVDSRLPDSRAGVTIPGAINIPHDQILDSKDRLDPSRLTVLFCNGPQCPQSPQAIRALLEVGYPAAGLAYYRGGMHDWVTLAMPVVSVGQAHER</sequence>
<keyword evidence="2" id="KW-0808">Transferase</keyword>
<evidence type="ECO:0000313" key="2">
    <source>
        <dbReference type="EMBL" id="OAV62454.1"/>
    </source>
</evidence>
<dbReference type="InterPro" id="IPR036873">
    <property type="entry name" value="Rhodanese-like_dom_sf"/>
</dbReference>
<dbReference type="Pfam" id="PF00581">
    <property type="entry name" value="Rhodanese"/>
    <property type="match status" value="1"/>
</dbReference>
<dbReference type="GO" id="GO:0016740">
    <property type="term" value="F:transferase activity"/>
    <property type="evidence" value="ECO:0007669"/>
    <property type="project" value="UniProtKB-KW"/>
</dbReference>
<dbReference type="PROSITE" id="PS50206">
    <property type="entry name" value="RHODANESE_3"/>
    <property type="match status" value="1"/>
</dbReference>
<evidence type="ECO:0000313" key="3">
    <source>
        <dbReference type="Proteomes" id="UP000078292"/>
    </source>
</evidence>
<dbReference type="STRING" id="1837282.A6F49_07040"/>
<evidence type="ECO:0000259" key="1">
    <source>
        <dbReference type="PROSITE" id="PS50206"/>
    </source>
</evidence>
<keyword evidence="3" id="KW-1185">Reference proteome</keyword>
<dbReference type="SMART" id="SM00450">
    <property type="entry name" value="RHOD"/>
    <property type="match status" value="1"/>
</dbReference>
<dbReference type="Gene3D" id="3.40.250.10">
    <property type="entry name" value="Rhodanese-like domain"/>
    <property type="match status" value="1"/>
</dbReference>
<dbReference type="InterPro" id="IPR001763">
    <property type="entry name" value="Rhodanese-like_dom"/>
</dbReference>
<feature type="domain" description="Rhodanese" evidence="1">
    <location>
        <begin position="63"/>
        <end position="155"/>
    </location>
</feature>
<reference evidence="2 3" key="1">
    <citation type="submission" date="2016-04" db="EMBL/GenBank/DDBJ databases">
        <title>First whole genome shotgun sequence of the bacterium Enteractinococcus sp. strain UASWS1574.</title>
        <authorList>
            <person name="Crovadore J."/>
            <person name="Chablais R."/>
            <person name="Lefort F."/>
        </authorList>
    </citation>
    <scope>NUCLEOTIDE SEQUENCE [LARGE SCALE GENOMIC DNA]</scope>
    <source>
        <strain evidence="2 3">UASWS1574</strain>
    </source>
</reference>
<organism evidence="2 3">
    <name type="scientific">Enteractinococcus helveticum</name>
    <dbReference type="NCBI Taxonomy" id="1837282"/>
    <lineage>
        <taxon>Bacteria</taxon>
        <taxon>Bacillati</taxon>
        <taxon>Actinomycetota</taxon>
        <taxon>Actinomycetes</taxon>
        <taxon>Micrococcales</taxon>
        <taxon>Micrococcaceae</taxon>
    </lineage>
</organism>
<comment type="caution">
    <text evidence="2">The sequence shown here is derived from an EMBL/GenBank/DDBJ whole genome shotgun (WGS) entry which is preliminary data.</text>
</comment>
<name>A0A1B7M1K4_9MICC</name>
<accession>A0A1B7M1K4</accession>
<protein>
    <submittedName>
        <fullName evidence="2">Sulfurtransferase</fullName>
    </submittedName>
</protein>
<proteinExistence type="predicted"/>
<dbReference type="RefSeq" id="WP_052504728.1">
    <property type="nucleotide sequence ID" value="NZ_LXEY01000012.1"/>
</dbReference>
<gene>
    <name evidence="2" type="ORF">A6F49_07040</name>
</gene>
<dbReference type="Proteomes" id="UP000078292">
    <property type="component" value="Unassembled WGS sequence"/>
</dbReference>
<dbReference type="OrthoDB" id="9802991at2"/>
<dbReference type="EMBL" id="LXEY01000012">
    <property type="protein sequence ID" value="OAV62454.1"/>
    <property type="molecule type" value="Genomic_DNA"/>
</dbReference>
<dbReference type="AlphaFoldDB" id="A0A1B7M1K4"/>
<dbReference type="SUPFAM" id="SSF52821">
    <property type="entry name" value="Rhodanese/Cell cycle control phosphatase"/>
    <property type="match status" value="1"/>
</dbReference>
<dbReference type="CDD" id="cd00158">
    <property type="entry name" value="RHOD"/>
    <property type="match status" value="1"/>
</dbReference>